<sequence>MVETHESCDSRDCKKPPGDPMSSAAPAHAEDPTAARLRALLVRAPTAVAFVSGQRFEVVSEEFNHLFGFGDDSDLSGQGTRVVHTTDLAHTALLERTAAAFAAGRPLDEEIEYVKRDGHRFWGRLQATPVHWDAPAGEALWIVEDVTAARAQRLQPTWTAKHDSVTELANRREFERRLAEHVGSRRGEPVSVLWLDVDKFAEVIKDMGAEVGDHFLYGLGQMLIGKVRASDLVARLEEDHFAILLPDCDQHYAQIIAEKVRSAVAGYRLRWGLHRTRVKASLGVVQLQPSLTTVDAVLGGAALACTEAKAAGGDSVRIFVSAGGYEELAG</sequence>
<dbReference type="SUPFAM" id="SSF55073">
    <property type="entry name" value="Nucleotide cyclase"/>
    <property type="match status" value="1"/>
</dbReference>
<dbReference type="Gene3D" id="3.30.450.20">
    <property type="entry name" value="PAS domain"/>
    <property type="match status" value="1"/>
</dbReference>
<dbReference type="PANTHER" id="PTHR44757">
    <property type="entry name" value="DIGUANYLATE CYCLASE DGCP"/>
    <property type="match status" value="1"/>
</dbReference>
<feature type="domain" description="GGDEF" evidence="2">
    <location>
        <begin position="188"/>
        <end position="321"/>
    </location>
</feature>
<proteinExistence type="predicted"/>
<dbReference type="CDD" id="cd00130">
    <property type="entry name" value="PAS"/>
    <property type="match status" value="1"/>
</dbReference>
<evidence type="ECO:0000256" key="1">
    <source>
        <dbReference type="SAM" id="MobiDB-lite"/>
    </source>
</evidence>
<dbReference type="InterPro" id="IPR000160">
    <property type="entry name" value="GGDEF_dom"/>
</dbReference>
<evidence type="ECO:0000313" key="4">
    <source>
        <dbReference type="Proteomes" id="UP001152766"/>
    </source>
</evidence>
<reference evidence="3" key="1">
    <citation type="submission" date="2019-02" db="EMBL/GenBank/DDBJ databases">
        <title>Draft genome of the type strain Pelomonas aquatica CCUG 52575T.</title>
        <authorList>
            <person name="Gomila M."/>
            <person name="Lalucat J."/>
        </authorList>
    </citation>
    <scope>NUCLEOTIDE SEQUENCE</scope>
    <source>
        <strain evidence="3">CCUG 52575</strain>
    </source>
</reference>
<gene>
    <name evidence="3" type="ORF">EXJ73_18220</name>
</gene>
<dbReference type="PANTHER" id="PTHR44757:SF2">
    <property type="entry name" value="BIOFILM ARCHITECTURE MAINTENANCE PROTEIN MBAA"/>
    <property type="match status" value="1"/>
</dbReference>
<feature type="region of interest" description="Disordered" evidence="1">
    <location>
        <begin position="1"/>
        <end position="30"/>
    </location>
</feature>
<dbReference type="CDD" id="cd01949">
    <property type="entry name" value="GGDEF"/>
    <property type="match status" value="1"/>
</dbReference>
<dbReference type="EMBL" id="SGUG01000032">
    <property type="protein sequence ID" value="MDG0864404.1"/>
    <property type="molecule type" value="Genomic_DNA"/>
</dbReference>
<dbReference type="InterPro" id="IPR052155">
    <property type="entry name" value="Biofilm_reg_signaling"/>
</dbReference>
<feature type="compositionally biased region" description="Basic and acidic residues" evidence="1">
    <location>
        <begin position="1"/>
        <end position="17"/>
    </location>
</feature>
<dbReference type="SMART" id="SM00267">
    <property type="entry name" value="GGDEF"/>
    <property type="match status" value="1"/>
</dbReference>
<accession>A0A9X4R6J6</accession>
<dbReference type="Proteomes" id="UP001152766">
    <property type="component" value="Unassembled WGS sequence"/>
</dbReference>
<dbReference type="Gene3D" id="3.30.70.270">
    <property type="match status" value="1"/>
</dbReference>
<dbReference type="NCBIfam" id="TIGR00229">
    <property type="entry name" value="sensory_box"/>
    <property type="match status" value="1"/>
</dbReference>
<evidence type="ECO:0000313" key="3">
    <source>
        <dbReference type="EMBL" id="MDG0864404.1"/>
    </source>
</evidence>
<organism evidence="3 4">
    <name type="scientific">Pelomonas aquatica</name>
    <dbReference type="NCBI Taxonomy" id="431058"/>
    <lineage>
        <taxon>Bacteria</taxon>
        <taxon>Pseudomonadati</taxon>
        <taxon>Pseudomonadota</taxon>
        <taxon>Betaproteobacteria</taxon>
        <taxon>Burkholderiales</taxon>
        <taxon>Sphaerotilaceae</taxon>
        <taxon>Roseateles</taxon>
    </lineage>
</organism>
<protein>
    <submittedName>
        <fullName evidence="3">GGDEF domain-containing protein</fullName>
    </submittedName>
</protein>
<dbReference type="AlphaFoldDB" id="A0A9X4R6J6"/>
<dbReference type="SUPFAM" id="SSF55785">
    <property type="entry name" value="PYP-like sensor domain (PAS domain)"/>
    <property type="match status" value="1"/>
</dbReference>
<dbReference type="NCBIfam" id="TIGR00254">
    <property type="entry name" value="GGDEF"/>
    <property type="match status" value="1"/>
</dbReference>
<name>A0A9X4R6J6_9BURK</name>
<dbReference type="InterPro" id="IPR043128">
    <property type="entry name" value="Rev_trsase/Diguanyl_cyclase"/>
</dbReference>
<evidence type="ECO:0000259" key="2">
    <source>
        <dbReference type="PROSITE" id="PS50887"/>
    </source>
</evidence>
<dbReference type="PROSITE" id="PS50887">
    <property type="entry name" value="GGDEF"/>
    <property type="match status" value="1"/>
</dbReference>
<dbReference type="InterPro" id="IPR000014">
    <property type="entry name" value="PAS"/>
</dbReference>
<keyword evidence="4" id="KW-1185">Reference proteome</keyword>
<dbReference type="InterPro" id="IPR035965">
    <property type="entry name" value="PAS-like_dom_sf"/>
</dbReference>
<comment type="caution">
    <text evidence="3">The sequence shown here is derived from an EMBL/GenBank/DDBJ whole genome shotgun (WGS) entry which is preliminary data.</text>
</comment>
<dbReference type="Pfam" id="PF00990">
    <property type="entry name" value="GGDEF"/>
    <property type="match status" value="1"/>
</dbReference>
<dbReference type="InterPro" id="IPR029787">
    <property type="entry name" value="Nucleotide_cyclase"/>
</dbReference>